<feature type="repeat" description="WD" evidence="3">
    <location>
        <begin position="122"/>
        <end position="148"/>
    </location>
</feature>
<evidence type="ECO:0000313" key="4">
    <source>
        <dbReference type="EMBL" id="KAH8981968.1"/>
    </source>
</evidence>
<dbReference type="CDD" id="cd00200">
    <property type="entry name" value="WD40"/>
    <property type="match status" value="1"/>
</dbReference>
<dbReference type="InterPro" id="IPR015943">
    <property type="entry name" value="WD40/YVTN_repeat-like_dom_sf"/>
</dbReference>
<keyword evidence="2" id="KW-0677">Repeat</keyword>
<gene>
    <name evidence="4" type="ORF">EDB92DRAFT_1968477</name>
</gene>
<feature type="repeat" description="WD" evidence="3">
    <location>
        <begin position="245"/>
        <end position="286"/>
    </location>
</feature>
<feature type="repeat" description="WD" evidence="3">
    <location>
        <begin position="157"/>
        <end position="198"/>
    </location>
</feature>
<dbReference type="SMART" id="SM00320">
    <property type="entry name" value="WD40"/>
    <property type="match status" value="7"/>
</dbReference>
<dbReference type="SUPFAM" id="SSF50978">
    <property type="entry name" value="WD40 repeat-like"/>
    <property type="match status" value="1"/>
</dbReference>
<keyword evidence="5" id="KW-1185">Reference proteome</keyword>
<evidence type="ECO:0000256" key="1">
    <source>
        <dbReference type="ARBA" id="ARBA00022574"/>
    </source>
</evidence>
<dbReference type="InterPro" id="IPR001680">
    <property type="entry name" value="WD40_rpt"/>
</dbReference>
<evidence type="ECO:0000256" key="2">
    <source>
        <dbReference type="ARBA" id="ARBA00022737"/>
    </source>
</evidence>
<dbReference type="Pfam" id="PF00400">
    <property type="entry name" value="WD40"/>
    <property type="match status" value="7"/>
</dbReference>
<dbReference type="Gene3D" id="2.130.10.10">
    <property type="entry name" value="YVTN repeat-like/Quinoprotein amine dehydrogenase"/>
    <property type="match status" value="1"/>
</dbReference>
<comment type="caution">
    <text evidence="4">The sequence shown here is derived from an EMBL/GenBank/DDBJ whole genome shotgun (WGS) entry which is preliminary data.</text>
</comment>
<dbReference type="EMBL" id="JAKELL010000108">
    <property type="protein sequence ID" value="KAH8981968.1"/>
    <property type="molecule type" value="Genomic_DNA"/>
</dbReference>
<dbReference type="Proteomes" id="UP001201163">
    <property type="component" value="Unassembled WGS sequence"/>
</dbReference>
<dbReference type="PANTHER" id="PTHR22847">
    <property type="entry name" value="WD40 REPEAT PROTEIN"/>
    <property type="match status" value="1"/>
</dbReference>
<dbReference type="InterPro" id="IPR019775">
    <property type="entry name" value="WD40_repeat_CS"/>
</dbReference>
<feature type="repeat" description="WD" evidence="3">
    <location>
        <begin position="330"/>
        <end position="365"/>
    </location>
</feature>
<evidence type="ECO:0000256" key="3">
    <source>
        <dbReference type="PROSITE-ProRule" id="PRU00221"/>
    </source>
</evidence>
<feature type="repeat" description="WD" evidence="3">
    <location>
        <begin position="203"/>
        <end position="244"/>
    </location>
</feature>
<name>A0AAD4L8N7_9AGAM</name>
<dbReference type="PROSITE" id="PS50294">
    <property type="entry name" value="WD_REPEATS_REGION"/>
    <property type="match status" value="5"/>
</dbReference>
<dbReference type="PANTHER" id="PTHR22847:SF637">
    <property type="entry name" value="WD REPEAT DOMAIN 5B"/>
    <property type="match status" value="1"/>
</dbReference>
<sequence length="365" mass="40110">VPGLSRVFTLWSVPPHDDAGSLAPISENSVFLEELDPLGVPPEFKKEGRDWFAIFNPKIKRALDINLVYTLHHKSIVSCVKFSVDEKYLATGCEGAAQIFDAKTGARTCILVDNKVTKPAYIRSMCFSPNGKYLAISSDNSRICIWDIIKRRIRNVFDGHTLEVYALDFSPDGRSIISGSGDRTVRIWDMQDGSHKLLADRDTETADSGVASVAISPDGRLVAVGSLDNIVRIWDVATGQLIERLRGHKDSVYSVAFTPDGDWIVSGSLDKTIKYWDGDEASAATKNFLGHRDYVLTVAISPDGQWVVSGLKDRGVQFWDSRSAITQFKLQGHGNAVISIDLSPSSLLATGGGDCIARIWRYDSV</sequence>
<accession>A0AAD4L8N7</accession>
<dbReference type="InterPro" id="IPR036322">
    <property type="entry name" value="WD40_repeat_dom_sf"/>
</dbReference>
<evidence type="ECO:0000313" key="5">
    <source>
        <dbReference type="Proteomes" id="UP001201163"/>
    </source>
</evidence>
<dbReference type="AlphaFoldDB" id="A0AAD4L8N7"/>
<dbReference type="PROSITE" id="PS00678">
    <property type="entry name" value="WD_REPEATS_1"/>
    <property type="match status" value="3"/>
</dbReference>
<dbReference type="InterPro" id="IPR020472">
    <property type="entry name" value="WD40_PAC1"/>
</dbReference>
<protein>
    <submittedName>
        <fullName evidence="4">Chromatin associated protein</fullName>
    </submittedName>
</protein>
<keyword evidence="1 3" id="KW-0853">WD repeat</keyword>
<proteinExistence type="predicted"/>
<reference evidence="4" key="1">
    <citation type="submission" date="2022-01" db="EMBL/GenBank/DDBJ databases">
        <title>Comparative genomics reveals a dynamic genome evolution in the ectomycorrhizal milk-cap (Lactarius) mushrooms.</title>
        <authorList>
            <consortium name="DOE Joint Genome Institute"/>
            <person name="Lebreton A."/>
            <person name="Tang N."/>
            <person name="Kuo A."/>
            <person name="LaButti K."/>
            <person name="Drula E."/>
            <person name="Barry K."/>
            <person name="Clum A."/>
            <person name="Lipzen A."/>
            <person name="Mousain D."/>
            <person name="Ng V."/>
            <person name="Wang R."/>
            <person name="Wang X."/>
            <person name="Dai Y."/>
            <person name="Henrissat B."/>
            <person name="Grigoriev I.V."/>
            <person name="Guerin-Laguette A."/>
            <person name="Yu F."/>
            <person name="Martin F.M."/>
        </authorList>
    </citation>
    <scope>NUCLEOTIDE SEQUENCE</scope>
    <source>
        <strain evidence="4">QP</strain>
    </source>
</reference>
<organism evidence="4 5">
    <name type="scientific">Lactarius akahatsu</name>
    <dbReference type="NCBI Taxonomy" id="416441"/>
    <lineage>
        <taxon>Eukaryota</taxon>
        <taxon>Fungi</taxon>
        <taxon>Dikarya</taxon>
        <taxon>Basidiomycota</taxon>
        <taxon>Agaricomycotina</taxon>
        <taxon>Agaricomycetes</taxon>
        <taxon>Russulales</taxon>
        <taxon>Russulaceae</taxon>
        <taxon>Lactarius</taxon>
    </lineage>
</organism>
<dbReference type="PRINTS" id="PR00320">
    <property type="entry name" value="GPROTEINBRPT"/>
</dbReference>
<feature type="non-terminal residue" evidence="4">
    <location>
        <position position="365"/>
    </location>
</feature>
<feature type="repeat" description="WD" evidence="3">
    <location>
        <begin position="288"/>
        <end position="323"/>
    </location>
</feature>
<dbReference type="PROSITE" id="PS50082">
    <property type="entry name" value="WD_REPEATS_2"/>
    <property type="match status" value="6"/>
</dbReference>
<dbReference type="GO" id="GO:1990234">
    <property type="term" value="C:transferase complex"/>
    <property type="evidence" value="ECO:0007669"/>
    <property type="project" value="UniProtKB-ARBA"/>
</dbReference>